<reference evidence="2 3" key="1">
    <citation type="journal article" date="2017" name="Gigascience">
        <title>Genome sequence of the small brown planthopper, Laodelphax striatellus.</title>
        <authorList>
            <person name="Zhu J."/>
            <person name="Jiang F."/>
            <person name="Wang X."/>
            <person name="Yang P."/>
            <person name="Bao Y."/>
            <person name="Zhao W."/>
            <person name="Wang W."/>
            <person name="Lu H."/>
            <person name="Wang Q."/>
            <person name="Cui N."/>
            <person name="Li J."/>
            <person name="Chen X."/>
            <person name="Luo L."/>
            <person name="Yu J."/>
            <person name="Kang L."/>
            <person name="Cui F."/>
        </authorList>
    </citation>
    <scope>NUCLEOTIDE SEQUENCE [LARGE SCALE GENOMIC DNA]</scope>
    <source>
        <strain evidence="2">Lst14</strain>
    </source>
</reference>
<evidence type="ECO:0000313" key="2">
    <source>
        <dbReference type="EMBL" id="RZF38927.1"/>
    </source>
</evidence>
<accession>A0A482WZB4</accession>
<organism evidence="2 3">
    <name type="scientific">Laodelphax striatellus</name>
    <name type="common">Small brown planthopper</name>
    <name type="synonym">Delphax striatella</name>
    <dbReference type="NCBI Taxonomy" id="195883"/>
    <lineage>
        <taxon>Eukaryota</taxon>
        <taxon>Metazoa</taxon>
        <taxon>Ecdysozoa</taxon>
        <taxon>Arthropoda</taxon>
        <taxon>Hexapoda</taxon>
        <taxon>Insecta</taxon>
        <taxon>Pterygota</taxon>
        <taxon>Neoptera</taxon>
        <taxon>Paraneoptera</taxon>
        <taxon>Hemiptera</taxon>
        <taxon>Auchenorrhyncha</taxon>
        <taxon>Fulgoroidea</taxon>
        <taxon>Delphacidae</taxon>
        <taxon>Criomorphinae</taxon>
        <taxon>Laodelphax</taxon>
    </lineage>
</organism>
<proteinExistence type="predicted"/>
<evidence type="ECO:0000313" key="3">
    <source>
        <dbReference type="Proteomes" id="UP000291343"/>
    </source>
</evidence>
<feature type="region of interest" description="Disordered" evidence="1">
    <location>
        <begin position="29"/>
        <end position="74"/>
    </location>
</feature>
<protein>
    <submittedName>
        <fullName evidence="2">Uncharacterized protein</fullName>
    </submittedName>
</protein>
<dbReference type="InParanoid" id="A0A482WZB4"/>
<comment type="caution">
    <text evidence="2">The sequence shown here is derived from an EMBL/GenBank/DDBJ whole genome shotgun (WGS) entry which is preliminary data.</text>
</comment>
<feature type="compositionally biased region" description="Polar residues" evidence="1">
    <location>
        <begin position="38"/>
        <end position="48"/>
    </location>
</feature>
<keyword evidence="3" id="KW-1185">Reference proteome</keyword>
<dbReference type="Proteomes" id="UP000291343">
    <property type="component" value="Unassembled WGS sequence"/>
</dbReference>
<name>A0A482WZB4_LAOST</name>
<dbReference type="EMBL" id="QKKF02021252">
    <property type="protein sequence ID" value="RZF38927.1"/>
    <property type="molecule type" value="Genomic_DNA"/>
</dbReference>
<feature type="compositionally biased region" description="Basic residues" evidence="1">
    <location>
        <begin position="59"/>
        <end position="69"/>
    </location>
</feature>
<gene>
    <name evidence="2" type="ORF">LSTR_LSTR016455</name>
</gene>
<evidence type="ECO:0000256" key="1">
    <source>
        <dbReference type="SAM" id="MobiDB-lite"/>
    </source>
</evidence>
<sequence length="86" mass="9816">MWARREAEVAAQEAVCLLTPSTTRHWAHLPTRLASPQRRPSSGTSRASSRWLPTMRDSRRGRSTTRKHAMNITYDVPVKSERAWGT</sequence>
<dbReference type="AlphaFoldDB" id="A0A482WZB4"/>